<dbReference type="EMBL" id="JBHSGP010000012">
    <property type="protein sequence ID" value="MFC4721963.1"/>
    <property type="molecule type" value="Genomic_DNA"/>
</dbReference>
<protein>
    <submittedName>
        <fullName evidence="1">Uncharacterized protein</fullName>
    </submittedName>
</protein>
<evidence type="ECO:0000313" key="2">
    <source>
        <dbReference type="Proteomes" id="UP001595953"/>
    </source>
</evidence>
<dbReference type="Proteomes" id="UP001595953">
    <property type="component" value="Unassembled WGS sequence"/>
</dbReference>
<accession>A0ABV9N559</accession>
<proteinExistence type="predicted"/>
<name>A0ABV9N559_9FLAO</name>
<keyword evidence="2" id="KW-1185">Reference proteome</keyword>
<sequence>MKKLLLIGLLSIYSFSYNSIEAQIVDSIRHKENTSTLFSEQKPLEIKLKFSLKDLKKNTNDSTYMESMLYYKNESINWDSLKVKLRARGNFRRNNCYYAPLTLKLKKSAIKNTCFEGHKKLKVVLPCLIESNNDDFVLKEYMAYKMYELVAPVHFKTRLLDLEYIEEKGNRTKSNMLKAIFIEDIDAIAERLNGNELKRRIHPLEQDDLASIRNAFFQYLIGNTDYSTRYMHNGKLVVIGQKIIPVPYDFDMSGLVNASYAVVSNIQNLTLNISHVTERVYKGYKRDQALFEQVRKEFIANKSNMIKTIDELEVYFKDRNQWVRAKKYVSEFFEIIEDDKSFKMRIIDRTRND</sequence>
<evidence type="ECO:0000313" key="1">
    <source>
        <dbReference type="EMBL" id="MFC4721963.1"/>
    </source>
</evidence>
<reference evidence="2" key="1">
    <citation type="journal article" date="2019" name="Int. J. Syst. Evol. Microbiol.">
        <title>The Global Catalogue of Microorganisms (GCM) 10K type strain sequencing project: providing services to taxonomists for standard genome sequencing and annotation.</title>
        <authorList>
            <consortium name="The Broad Institute Genomics Platform"/>
            <consortium name="The Broad Institute Genome Sequencing Center for Infectious Disease"/>
            <person name="Wu L."/>
            <person name="Ma J."/>
        </authorList>
    </citation>
    <scope>NUCLEOTIDE SEQUENCE [LARGE SCALE GENOMIC DNA]</scope>
    <source>
        <strain evidence="2">CCUG 63682</strain>
    </source>
</reference>
<comment type="caution">
    <text evidence="1">The sequence shown here is derived from an EMBL/GenBank/DDBJ whole genome shotgun (WGS) entry which is preliminary data.</text>
</comment>
<organism evidence="1 2">
    <name type="scientific">Geojedonia litorea</name>
    <dbReference type="NCBI Taxonomy" id="1268269"/>
    <lineage>
        <taxon>Bacteria</taxon>
        <taxon>Pseudomonadati</taxon>
        <taxon>Bacteroidota</taxon>
        <taxon>Flavobacteriia</taxon>
        <taxon>Flavobacteriales</taxon>
        <taxon>Flavobacteriaceae</taxon>
        <taxon>Geojedonia</taxon>
    </lineage>
</organism>
<gene>
    <name evidence="1" type="ORF">ACFO5O_06505</name>
</gene>
<dbReference type="RefSeq" id="WP_387962075.1">
    <property type="nucleotide sequence ID" value="NZ_JBHSGP010000012.1"/>
</dbReference>